<keyword evidence="7" id="KW-0472">Membrane</keyword>
<evidence type="ECO:0000256" key="3">
    <source>
        <dbReference type="ARBA" id="ARBA00022692"/>
    </source>
</evidence>
<dbReference type="Gene3D" id="1.20.5.3310">
    <property type="match status" value="1"/>
</dbReference>
<evidence type="ECO:0000256" key="5">
    <source>
        <dbReference type="ARBA" id="ARBA00022989"/>
    </source>
</evidence>
<evidence type="ECO:0000313" key="8">
    <source>
        <dbReference type="EMBL" id="KAL3687687.1"/>
    </source>
</evidence>
<keyword evidence="3" id="KW-0812">Transmembrane</keyword>
<comment type="caution">
    <text evidence="8">The sequence shown here is derived from an EMBL/GenBank/DDBJ whole genome shotgun (WGS) entry which is preliminary data.</text>
</comment>
<keyword evidence="5" id="KW-1133">Transmembrane helix</keyword>
<accession>A0ABD3HB57</accession>
<dbReference type="PANTHER" id="PTHR33162">
    <property type="entry name" value="SEC-INDEPENDENT PROTEIN TRANSLOCASE PROTEIN TATA, CHLOROPLASTIC"/>
    <property type="match status" value="1"/>
</dbReference>
<evidence type="ECO:0000256" key="4">
    <source>
        <dbReference type="ARBA" id="ARBA00022927"/>
    </source>
</evidence>
<sequence length="82" mass="8799">MLTEQLLSSTGIVGRVQAPLLRVGAPEALVIGVVAPLVFGPKGLAEVARTLGRSLKAFQPTIQELQVRTSCSYLSWIECEMC</sequence>
<keyword evidence="4" id="KW-0653">Protein transport</keyword>
<organism evidence="8 9">
    <name type="scientific">Riccia sorocarpa</name>
    <dbReference type="NCBI Taxonomy" id="122646"/>
    <lineage>
        <taxon>Eukaryota</taxon>
        <taxon>Viridiplantae</taxon>
        <taxon>Streptophyta</taxon>
        <taxon>Embryophyta</taxon>
        <taxon>Marchantiophyta</taxon>
        <taxon>Marchantiopsida</taxon>
        <taxon>Marchantiidae</taxon>
        <taxon>Marchantiales</taxon>
        <taxon>Ricciaceae</taxon>
        <taxon>Riccia</taxon>
    </lineage>
</organism>
<protein>
    <submittedName>
        <fullName evidence="8">Uncharacterized protein</fullName>
    </submittedName>
</protein>
<evidence type="ECO:0000256" key="6">
    <source>
        <dbReference type="ARBA" id="ARBA00023010"/>
    </source>
</evidence>
<dbReference type="GO" id="GO:0015031">
    <property type="term" value="P:protein transport"/>
    <property type="evidence" value="ECO:0007669"/>
    <property type="project" value="UniProtKB-KW"/>
</dbReference>
<dbReference type="EMBL" id="JBJQOH010000004">
    <property type="protein sequence ID" value="KAL3687687.1"/>
    <property type="molecule type" value="Genomic_DNA"/>
</dbReference>
<name>A0ABD3HB57_9MARC</name>
<proteinExistence type="predicted"/>
<keyword evidence="9" id="KW-1185">Reference proteome</keyword>
<dbReference type="PANTHER" id="PTHR33162:SF3">
    <property type="entry name" value="SEC-INDEPENDENT PROTEIN TRANSLOCASE PROTEIN TATB, CHLOROPLASTIC"/>
    <property type="match status" value="1"/>
</dbReference>
<evidence type="ECO:0000256" key="7">
    <source>
        <dbReference type="ARBA" id="ARBA00023136"/>
    </source>
</evidence>
<dbReference type="Proteomes" id="UP001633002">
    <property type="component" value="Unassembled WGS sequence"/>
</dbReference>
<dbReference type="GO" id="GO:0016020">
    <property type="term" value="C:membrane"/>
    <property type="evidence" value="ECO:0007669"/>
    <property type="project" value="UniProtKB-SubCell"/>
</dbReference>
<keyword evidence="6" id="KW-0811">Translocation</keyword>
<evidence type="ECO:0000313" key="9">
    <source>
        <dbReference type="Proteomes" id="UP001633002"/>
    </source>
</evidence>
<gene>
    <name evidence="8" type="ORF">R1sor_013996</name>
</gene>
<dbReference type="InterPro" id="IPR003369">
    <property type="entry name" value="TatA/B/E"/>
</dbReference>
<evidence type="ECO:0000256" key="1">
    <source>
        <dbReference type="ARBA" id="ARBA00004167"/>
    </source>
</evidence>
<comment type="subcellular location">
    <subcellularLocation>
        <location evidence="1">Membrane</location>
        <topology evidence="1">Single-pass membrane protein</topology>
    </subcellularLocation>
</comment>
<reference evidence="8 9" key="1">
    <citation type="submission" date="2024-09" db="EMBL/GenBank/DDBJ databases">
        <title>Chromosome-scale assembly of Riccia sorocarpa.</title>
        <authorList>
            <person name="Paukszto L."/>
        </authorList>
    </citation>
    <scope>NUCLEOTIDE SEQUENCE [LARGE SCALE GENOMIC DNA]</scope>
    <source>
        <strain evidence="8">LP-2024</strain>
        <tissue evidence="8">Aerial parts of the thallus</tissue>
    </source>
</reference>
<keyword evidence="2" id="KW-0813">Transport</keyword>
<evidence type="ECO:0000256" key="2">
    <source>
        <dbReference type="ARBA" id="ARBA00022448"/>
    </source>
</evidence>
<dbReference type="Pfam" id="PF02416">
    <property type="entry name" value="TatA_B_E"/>
    <property type="match status" value="1"/>
</dbReference>
<dbReference type="AlphaFoldDB" id="A0ABD3HB57"/>